<dbReference type="AlphaFoldDB" id="A0A0C9UE54"/>
<evidence type="ECO:0000256" key="1">
    <source>
        <dbReference type="SAM" id="MobiDB-lite"/>
    </source>
</evidence>
<dbReference type="Proteomes" id="UP000054279">
    <property type="component" value="Unassembled WGS sequence"/>
</dbReference>
<sequence length="238" mass="26398">MPKHTHASARVSARNKAPSSLPVTPKKPKGCRANNEHSLHVPSVGLPITPVSQPRSNGKRSRKKNDEVTIILSDDEIFQINKRVKEETVAVTPMAKKVLGLNIRGSSPERAVSDKIRKVRKKVIIKEESEDDEVYNKPLAIEEAEEADNNDIGSDASVIYHSDADQGYGGQFEKEEEEDDEEDETDTNIDWPSSDKDHDITSVSRVKKVEDDVNNQKAKPKGKSYVANKKQILLAPPG</sequence>
<name>A0A0C9UE54_SPHS4</name>
<feature type="non-terminal residue" evidence="2">
    <location>
        <position position="238"/>
    </location>
</feature>
<feature type="compositionally biased region" description="Acidic residues" evidence="1">
    <location>
        <begin position="174"/>
        <end position="187"/>
    </location>
</feature>
<organism evidence="2 3">
    <name type="scientific">Sphaerobolus stellatus (strain SS14)</name>
    <dbReference type="NCBI Taxonomy" id="990650"/>
    <lineage>
        <taxon>Eukaryota</taxon>
        <taxon>Fungi</taxon>
        <taxon>Dikarya</taxon>
        <taxon>Basidiomycota</taxon>
        <taxon>Agaricomycotina</taxon>
        <taxon>Agaricomycetes</taxon>
        <taxon>Phallomycetidae</taxon>
        <taxon>Geastrales</taxon>
        <taxon>Sphaerobolaceae</taxon>
        <taxon>Sphaerobolus</taxon>
    </lineage>
</organism>
<gene>
    <name evidence="2" type="ORF">M422DRAFT_276026</name>
</gene>
<dbReference type="EMBL" id="KN837689">
    <property type="protein sequence ID" value="KIJ23405.1"/>
    <property type="molecule type" value="Genomic_DNA"/>
</dbReference>
<accession>A0A0C9UE54</accession>
<reference evidence="2 3" key="1">
    <citation type="submission" date="2014-06" db="EMBL/GenBank/DDBJ databases">
        <title>Evolutionary Origins and Diversification of the Mycorrhizal Mutualists.</title>
        <authorList>
            <consortium name="DOE Joint Genome Institute"/>
            <consortium name="Mycorrhizal Genomics Consortium"/>
            <person name="Kohler A."/>
            <person name="Kuo A."/>
            <person name="Nagy L.G."/>
            <person name="Floudas D."/>
            <person name="Copeland A."/>
            <person name="Barry K.W."/>
            <person name="Cichocki N."/>
            <person name="Veneault-Fourrey C."/>
            <person name="LaButti K."/>
            <person name="Lindquist E.A."/>
            <person name="Lipzen A."/>
            <person name="Lundell T."/>
            <person name="Morin E."/>
            <person name="Murat C."/>
            <person name="Riley R."/>
            <person name="Ohm R."/>
            <person name="Sun H."/>
            <person name="Tunlid A."/>
            <person name="Henrissat B."/>
            <person name="Grigoriev I.V."/>
            <person name="Hibbett D.S."/>
            <person name="Martin F."/>
        </authorList>
    </citation>
    <scope>NUCLEOTIDE SEQUENCE [LARGE SCALE GENOMIC DNA]</scope>
    <source>
        <strain evidence="2 3">SS14</strain>
    </source>
</reference>
<evidence type="ECO:0000313" key="2">
    <source>
        <dbReference type="EMBL" id="KIJ23405.1"/>
    </source>
</evidence>
<evidence type="ECO:0000313" key="3">
    <source>
        <dbReference type="Proteomes" id="UP000054279"/>
    </source>
</evidence>
<proteinExistence type="predicted"/>
<dbReference type="HOGENOM" id="CLU_1173112_0_0_1"/>
<protein>
    <submittedName>
        <fullName evidence="2">Uncharacterized protein</fullName>
    </submittedName>
</protein>
<feature type="region of interest" description="Disordered" evidence="1">
    <location>
        <begin position="1"/>
        <end position="66"/>
    </location>
</feature>
<keyword evidence="3" id="KW-1185">Reference proteome</keyword>
<feature type="region of interest" description="Disordered" evidence="1">
    <location>
        <begin position="132"/>
        <end position="238"/>
    </location>
</feature>